<proteinExistence type="predicted"/>
<name>A0AAV2D7W1_9ROSI</name>
<dbReference type="EMBL" id="OZ034815">
    <property type="protein sequence ID" value="CAL1368821.1"/>
    <property type="molecule type" value="Genomic_DNA"/>
</dbReference>
<sequence>MTGPESRDQTTKLLDFVAVRGDDDELVHDVSGRSLELDLFHQVDDSLKGLYVYKNNFSLVPWSIRRLHRRRTFKLIGMNN</sequence>
<dbReference type="AlphaFoldDB" id="A0AAV2D7W1"/>
<dbReference type="Proteomes" id="UP001497516">
    <property type="component" value="Chromosome 2"/>
</dbReference>
<evidence type="ECO:0000313" key="2">
    <source>
        <dbReference type="Proteomes" id="UP001497516"/>
    </source>
</evidence>
<keyword evidence="2" id="KW-1185">Reference proteome</keyword>
<reference evidence="1 2" key="1">
    <citation type="submission" date="2024-04" db="EMBL/GenBank/DDBJ databases">
        <authorList>
            <person name="Fracassetti M."/>
        </authorList>
    </citation>
    <scope>NUCLEOTIDE SEQUENCE [LARGE SCALE GENOMIC DNA]</scope>
</reference>
<accession>A0AAV2D7W1</accession>
<gene>
    <name evidence="1" type="ORF">LTRI10_LOCUS11754</name>
</gene>
<evidence type="ECO:0000313" key="1">
    <source>
        <dbReference type="EMBL" id="CAL1368821.1"/>
    </source>
</evidence>
<protein>
    <submittedName>
        <fullName evidence="1">Uncharacterized protein</fullName>
    </submittedName>
</protein>
<organism evidence="1 2">
    <name type="scientific">Linum trigynum</name>
    <dbReference type="NCBI Taxonomy" id="586398"/>
    <lineage>
        <taxon>Eukaryota</taxon>
        <taxon>Viridiplantae</taxon>
        <taxon>Streptophyta</taxon>
        <taxon>Embryophyta</taxon>
        <taxon>Tracheophyta</taxon>
        <taxon>Spermatophyta</taxon>
        <taxon>Magnoliopsida</taxon>
        <taxon>eudicotyledons</taxon>
        <taxon>Gunneridae</taxon>
        <taxon>Pentapetalae</taxon>
        <taxon>rosids</taxon>
        <taxon>fabids</taxon>
        <taxon>Malpighiales</taxon>
        <taxon>Linaceae</taxon>
        <taxon>Linum</taxon>
    </lineage>
</organism>